<gene>
    <name evidence="1" type="ORF">S12H4_19334</name>
</gene>
<dbReference type="AlphaFoldDB" id="X1T6H3"/>
<name>X1T6H3_9ZZZZ</name>
<proteinExistence type="predicted"/>
<accession>X1T6H3</accession>
<protein>
    <submittedName>
        <fullName evidence="1">Uncharacterized protein</fullName>
    </submittedName>
</protein>
<sequence>LPGAFPLWLESEELPFTADLKEHVFPIDKIPKPIKSLSEAQQKVGAAFVKLPEPAVTHMKAELPTGKVTLAHKPADSDKQIIRIKYRRLF</sequence>
<organism evidence="1">
    <name type="scientific">marine sediment metagenome</name>
    <dbReference type="NCBI Taxonomy" id="412755"/>
    <lineage>
        <taxon>unclassified sequences</taxon>
        <taxon>metagenomes</taxon>
        <taxon>ecological metagenomes</taxon>
    </lineage>
</organism>
<feature type="non-terminal residue" evidence="1">
    <location>
        <position position="1"/>
    </location>
</feature>
<dbReference type="EMBL" id="BARW01009660">
    <property type="protein sequence ID" value="GAI83165.1"/>
    <property type="molecule type" value="Genomic_DNA"/>
</dbReference>
<comment type="caution">
    <text evidence="1">The sequence shown here is derived from an EMBL/GenBank/DDBJ whole genome shotgun (WGS) entry which is preliminary data.</text>
</comment>
<reference evidence="1" key="1">
    <citation type="journal article" date="2014" name="Front. Microbiol.">
        <title>High frequency of phylogenetically diverse reductive dehalogenase-homologous genes in deep subseafloor sedimentary metagenomes.</title>
        <authorList>
            <person name="Kawai M."/>
            <person name="Futagami T."/>
            <person name="Toyoda A."/>
            <person name="Takaki Y."/>
            <person name="Nishi S."/>
            <person name="Hori S."/>
            <person name="Arai W."/>
            <person name="Tsubouchi T."/>
            <person name="Morono Y."/>
            <person name="Uchiyama I."/>
            <person name="Ito T."/>
            <person name="Fujiyama A."/>
            <person name="Inagaki F."/>
            <person name="Takami H."/>
        </authorList>
    </citation>
    <scope>NUCLEOTIDE SEQUENCE</scope>
    <source>
        <strain evidence="1">Expedition CK06-06</strain>
    </source>
</reference>
<evidence type="ECO:0000313" key="1">
    <source>
        <dbReference type="EMBL" id="GAI83165.1"/>
    </source>
</evidence>